<dbReference type="InterPro" id="IPR001867">
    <property type="entry name" value="OmpR/PhoB-type_DNA-bd"/>
</dbReference>
<evidence type="ECO:0000313" key="5">
    <source>
        <dbReference type="EMBL" id="GAA4190969.1"/>
    </source>
</evidence>
<dbReference type="SUPFAM" id="SSF46894">
    <property type="entry name" value="C-terminal effector domain of the bipartite response regulators"/>
    <property type="match status" value="1"/>
</dbReference>
<sequence>MVRIRLLGGVTAETDDGDPIDVGAARTRTLLAALALSPGVPVPVARLIEQVWADAPPRTVAKTLQWHVARLRAALGHAAIGRAGAAYRLDLPAEAVDVGRFRAHLRDGDAEAALAEWTGDPLAGVDAPGLASAVHGLVEERLGALESALEHQVDRDPHRAATTLTGLVARHPLREGLWALLMTALTRSGRRADALATYRRARRHLVAELGIEPGPRLRDLEARILREEEPREGNLPSRLSPLIGRDDALAAVAGALAGSPVVTLVGPGGIGKTRLALAAALRTGGAAWFLDLSEITDAADVPRVAAGTLGVAQRPGHGLTESVVAALASRTALLVVDNCEHVPDGAAGFVQAVARGCPHVRVLATSRERLAVDGEQVVAVDPLAPGAAAELFHTRASATDLGYDRLAHAADVADLCRHLDGIPLAIELAAARVRSHRPRDLLARPGAATGERRTGAPRHRSLHAALAWSHDLLTDAERVTLRDLSVFRGPFPLAAAAAVTGDDTLLGTLVERSMVATVPGPRFRLLEPIRRFAAAQGPTEEASGRHARWCLVEVAEIGALLRGIREEEGVARLRELWPNLRAAFGWACATGDVVTADALVRPVVTELTLRGTQEIGDWAERLLALLPPDQADRRAFWLLWAAERLTQTADPAAFAALAAPAAPDHPLARYAAAYVRGDGQALAELLPPAAAGLREREPYLAAFLRLNAAGTLLGIGRFAQVDEAVTVLAARYRAEGPPTLHHWALQTLAYSAAFQRRPGDAERFFDEAATIDLPEGSLSAGKAVQARAAFRRGDHPRAYRLLRGYIDELVATGNVVAASVVCIEFVTMTAALGLREEAERMLAYLESRNEFGAMAARLLVPYAVGGRAADPGLTDRQALDYMGAVLDRLTTGQERGSTGR</sequence>
<reference evidence="6" key="1">
    <citation type="journal article" date="2019" name="Int. J. Syst. Evol. Microbiol.">
        <title>The Global Catalogue of Microorganisms (GCM) 10K type strain sequencing project: providing services to taxonomists for standard genome sequencing and annotation.</title>
        <authorList>
            <consortium name="The Broad Institute Genomics Platform"/>
            <consortium name="The Broad Institute Genome Sequencing Center for Infectious Disease"/>
            <person name="Wu L."/>
            <person name="Ma J."/>
        </authorList>
    </citation>
    <scope>NUCLEOTIDE SEQUENCE [LARGE SCALE GENOMIC DNA]</scope>
    <source>
        <strain evidence="6">JCM 17388</strain>
    </source>
</reference>
<evidence type="ECO:0000259" key="3">
    <source>
        <dbReference type="SMART" id="SM00862"/>
    </source>
</evidence>
<feature type="domain" description="Bacterial transcriptional activator" evidence="4">
    <location>
        <begin position="96"/>
        <end position="225"/>
    </location>
</feature>
<dbReference type="Proteomes" id="UP001501251">
    <property type="component" value="Unassembled WGS sequence"/>
</dbReference>
<dbReference type="PRINTS" id="PR00364">
    <property type="entry name" value="DISEASERSIST"/>
</dbReference>
<evidence type="ECO:0000259" key="4">
    <source>
        <dbReference type="SMART" id="SM01043"/>
    </source>
</evidence>
<dbReference type="InterPro" id="IPR011990">
    <property type="entry name" value="TPR-like_helical_dom_sf"/>
</dbReference>
<dbReference type="CDD" id="cd15831">
    <property type="entry name" value="BTAD"/>
    <property type="match status" value="1"/>
</dbReference>
<gene>
    <name evidence="5" type="ORF">GCM10022252_30090</name>
</gene>
<dbReference type="PANTHER" id="PTHR47691">
    <property type="entry name" value="REGULATOR-RELATED"/>
    <property type="match status" value="1"/>
</dbReference>
<dbReference type="SMART" id="SM01043">
    <property type="entry name" value="BTAD"/>
    <property type="match status" value="1"/>
</dbReference>
<evidence type="ECO:0000256" key="1">
    <source>
        <dbReference type="ARBA" id="ARBA00005820"/>
    </source>
</evidence>
<keyword evidence="2" id="KW-0238">DNA-binding</keyword>
<dbReference type="SUPFAM" id="SSF48452">
    <property type="entry name" value="TPR-like"/>
    <property type="match status" value="1"/>
</dbReference>
<feature type="domain" description="OmpR/PhoB-type" evidence="3">
    <location>
        <begin position="17"/>
        <end position="89"/>
    </location>
</feature>
<dbReference type="PANTHER" id="PTHR47691:SF3">
    <property type="entry name" value="HTH-TYPE TRANSCRIPTIONAL REGULATOR RV0890C-RELATED"/>
    <property type="match status" value="1"/>
</dbReference>
<dbReference type="InterPro" id="IPR016032">
    <property type="entry name" value="Sig_transdc_resp-reg_C-effctor"/>
</dbReference>
<accession>A0ABP8AUP3</accession>
<organism evidence="5 6">
    <name type="scientific">Streptosporangium oxazolinicum</name>
    <dbReference type="NCBI Taxonomy" id="909287"/>
    <lineage>
        <taxon>Bacteria</taxon>
        <taxon>Bacillati</taxon>
        <taxon>Actinomycetota</taxon>
        <taxon>Actinomycetes</taxon>
        <taxon>Streptosporangiales</taxon>
        <taxon>Streptosporangiaceae</taxon>
        <taxon>Streptosporangium</taxon>
    </lineage>
</organism>
<dbReference type="RefSeq" id="WP_344918456.1">
    <property type="nucleotide sequence ID" value="NZ_BAABAQ010000004.1"/>
</dbReference>
<comment type="caution">
    <text evidence="5">The sequence shown here is derived from an EMBL/GenBank/DDBJ whole genome shotgun (WGS) entry which is preliminary data.</text>
</comment>
<name>A0ABP8AUP3_9ACTN</name>
<comment type="similarity">
    <text evidence="1">Belongs to the AfsR/DnrI/RedD regulatory family.</text>
</comment>
<proteinExistence type="inferred from homology"/>
<evidence type="ECO:0000256" key="2">
    <source>
        <dbReference type="ARBA" id="ARBA00023125"/>
    </source>
</evidence>
<dbReference type="Pfam" id="PF03704">
    <property type="entry name" value="BTAD"/>
    <property type="match status" value="1"/>
</dbReference>
<dbReference type="Gene3D" id="1.10.10.10">
    <property type="entry name" value="Winged helix-like DNA-binding domain superfamily/Winged helix DNA-binding domain"/>
    <property type="match status" value="1"/>
</dbReference>
<dbReference type="Gene3D" id="1.25.40.10">
    <property type="entry name" value="Tetratricopeptide repeat domain"/>
    <property type="match status" value="1"/>
</dbReference>
<dbReference type="InterPro" id="IPR027417">
    <property type="entry name" value="P-loop_NTPase"/>
</dbReference>
<dbReference type="Pfam" id="PF00486">
    <property type="entry name" value="Trans_reg_C"/>
    <property type="match status" value="1"/>
</dbReference>
<dbReference type="SMART" id="SM00862">
    <property type="entry name" value="Trans_reg_C"/>
    <property type="match status" value="1"/>
</dbReference>
<dbReference type="SUPFAM" id="SSF52540">
    <property type="entry name" value="P-loop containing nucleoside triphosphate hydrolases"/>
    <property type="match status" value="1"/>
</dbReference>
<dbReference type="InterPro" id="IPR005158">
    <property type="entry name" value="BTAD"/>
</dbReference>
<dbReference type="Gene3D" id="3.40.50.300">
    <property type="entry name" value="P-loop containing nucleotide triphosphate hydrolases"/>
    <property type="match status" value="1"/>
</dbReference>
<keyword evidence="6" id="KW-1185">Reference proteome</keyword>
<evidence type="ECO:0000313" key="6">
    <source>
        <dbReference type="Proteomes" id="UP001501251"/>
    </source>
</evidence>
<dbReference type="InterPro" id="IPR036388">
    <property type="entry name" value="WH-like_DNA-bd_sf"/>
</dbReference>
<protein>
    <submittedName>
        <fullName evidence="5">BTAD domain-containing putative transcriptional regulator</fullName>
    </submittedName>
</protein>
<dbReference type="EMBL" id="BAABAQ010000004">
    <property type="protein sequence ID" value="GAA4190969.1"/>
    <property type="molecule type" value="Genomic_DNA"/>
</dbReference>